<accession>A0ABU1TX44</accession>
<dbReference type="RefSeq" id="WP_310256455.1">
    <property type="nucleotide sequence ID" value="NZ_JAVDWA010000001.1"/>
</dbReference>
<dbReference type="InterPro" id="IPR050721">
    <property type="entry name" value="Trk_Ktr_HKT_K-transport"/>
</dbReference>
<dbReference type="Pfam" id="PF02254">
    <property type="entry name" value="TrkA_N"/>
    <property type="match status" value="1"/>
</dbReference>
<dbReference type="PANTHER" id="PTHR43833">
    <property type="entry name" value="POTASSIUM CHANNEL PROTEIN 2-RELATED-RELATED"/>
    <property type="match status" value="1"/>
</dbReference>
<dbReference type="Gene3D" id="3.40.50.720">
    <property type="entry name" value="NAD(P)-binding Rossmann-like Domain"/>
    <property type="match status" value="1"/>
</dbReference>
<dbReference type="PROSITE" id="PS51202">
    <property type="entry name" value="RCK_C"/>
    <property type="match status" value="1"/>
</dbReference>
<reference evidence="3 4" key="1">
    <citation type="submission" date="2023-07" db="EMBL/GenBank/DDBJ databases">
        <title>Sorghum-associated microbial communities from plants grown in Nebraska, USA.</title>
        <authorList>
            <person name="Schachtman D."/>
        </authorList>
    </citation>
    <scope>NUCLEOTIDE SEQUENCE [LARGE SCALE GENOMIC DNA]</scope>
    <source>
        <strain evidence="3 4">BE211</strain>
    </source>
</reference>
<name>A0ABU1TX44_9BACL</name>
<dbReference type="InterPro" id="IPR036721">
    <property type="entry name" value="RCK_C_sf"/>
</dbReference>
<protein>
    <submittedName>
        <fullName evidence="3">Trk system potassium uptake protein TrkA</fullName>
    </submittedName>
</protein>
<feature type="domain" description="RCK N-terminal" evidence="1">
    <location>
        <begin position="2"/>
        <end position="119"/>
    </location>
</feature>
<dbReference type="InterPro" id="IPR036291">
    <property type="entry name" value="NAD(P)-bd_dom_sf"/>
</dbReference>
<keyword evidence="4" id="KW-1185">Reference proteome</keyword>
<dbReference type="Gene3D" id="3.30.70.1450">
    <property type="entry name" value="Regulator of K+ conductance, C-terminal domain"/>
    <property type="match status" value="1"/>
</dbReference>
<dbReference type="Proteomes" id="UP001258181">
    <property type="component" value="Unassembled WGS sequence"/>
</dbReference>
<organism evidence="3 4">
    <name type="scientific">Fictibacillus barbaricus</name>
    <dbReference type="NCBI Taxonomy" id="182136"/>
    <lineage>
        <taxon>Bacteria</taxon>
        <taxon>Bacillati</taxon>
        <taxon>Bacillota</taxon>
        <taxon>Bacilli</taxon>
        <taxon>Bacillales</taxon>
        <taxon>Fictibacillaceae</taxon>
        <taxon>Fictibacillus</taxon>
    </lineage>
</organism>
<sequence length="220" mass="24447">MSKQYAVIGLGRFGSSLAQSLTQEDNEVLGIDINEERIEENREAVRHGVIADSTDEQAMKSLGIRNFDVVIVAIGDNMQASILSVVVLKELGVKHIVAKALSKHHGLILSKVGADDVVYPERDMGQRIAQKLMSPSIIEFIKLSDEYSIEEVRISANITGKSLIELDIRARFNVNVIAVRYSNNSVKISPEPDYRLKEDDVLVVIGKNDDLKELEKFNAK</sequence>
<evidence type="ECO:0000313" key="4">
    <source>
        <dbReference type="Proteomes" id="UP001258181"/>
    </source>
</evidence>
<evidence type="ECO:0000259" key="1">
    <source>
        <dbReference type="PROSITE" id="PS51201"/>
    </source>
</evidence>
<dbReference type="InterPro" id="IPR006037">
    <property type="entry name" value="RCK_C"/>
</dbReference>
<proteinExistence type="predicted"/>
<gene>
    <name evidence="3" type="ORF">J2X07_000710</name>
</gene>
<dbReference type="PANTHER" id="PTHR43833:SF7">
    <property type="entry name" value="KTR SYSTEM POTASSIUM UPTAKE PROTEIN C"/>
    <property type="match status" value="1"/>
</dbReference>
<dbReference type="SUPFAM" id="SSF51735">
    <property type="entry name" value="NAD(P)-binding Rossmann-fold domains"/>
    <property type="match status" value="1"/>
</dbReference>
<dbReference type="PROSITE" id="PS51201">
    <property type="entry name" value="RCK_N"/>
    <property type="match status" value="1"/>
</dbReference>
<comment type="caution">
    <text evidence="3">The sequence shown here is derived from an EMBL/GenBank/DDBJ whole genome shotgun (WGS) entry which is preliminary data.</text>
</comment>
<dbReference type="InterPro" id="IPR003148">
    <property type="entry name" value="RCK_N"/>
</dbReference>
<dbReference type="EMBL" id="JAVDWA010000001">
    <property type="protein sequence ID" value="MDR7071735.1"/>
    <property type="molecule type" value="Genomic_DNA"/>
</dbReference>
<feature type="domain" description="RCK C-terminal" evidence="2">
    <location>
        <begin position="135"/>
        <end position="220"/>
    </location>
</feature>
<evidence type="ECO:0000259" key="2">
    <source>
        <dbReference type="PROSITE" id="PS51202"/>
    </source>
</evidence>
<dbReference type="Pfam" id="PF02080">
    <property type="entry name" value="TrkA_C"/>
    <property type="match status" value="1"/>
</dbReference>
<evidence type="ECO:0000313" key="3">
    <source>
        <dbReference type="EMBL" id="MDR7071735.1"/>
    </source>
</evidence>
<dbReference type="SUPFAM" id="SSF116726">
    <property type="entry name" value="TrkA C-terminal domain-like"/>
    <property type="match status" value="1"/>
</dbReference>